<evidence type="ECO:0000256" key="2">
    <source>
        <dbReference type="ARBA" id="ARBA00022497"/>
    </source>
</evidence>
<keyword evidence="2 9" id="KW-1139">Helical capsid protein</keyword>
<comment type="similarity">
    <text evidence="9">Belongs to the nucleorhabdovirus nucleocapsid protein family.</text>
</comment>
<keyword evidence="9" id="KW-1035">Host cytoplasm</keyword>
<organism evidence="11">
    <name type="scientific">Northern cereal mosaic virus</name>
    <name type="common">NCMV</name>
    <dbReference type="NCBI Taxonomy" id="1985704"/>
    <lineage>
        <taxon>Viruses</taxon>
        <taxon>Riboviria</taxon>
        <taxon>Orthornavirae</taxon>
        <taxon>Negarnaviricota</taxon>
        <taxon>Haploviricotina</taxon>
        <taxon>Monjiviricetes</taxon>
        <taxon>Mononegavirales</taxon>
        <taxon>Rhabdoviridae</taxon>
        <taxon>Betarhabdovirinae</taxon>
        <taxon>Betacytorhabdovirus</taxon>
        <taxon>Betacytorhabdovirus graminae</taxon>
    </lineage>
</organism>
<dbReference type="GO" id="GO:0003723">
    <property type="term" value="F:RNA binding"/>
    <property type="evidence" value="ECO:0007669"/>
    <property type="project" value="UniProtKB-UniRule"/>
</dbReference>
<proteinExistence type="inferred from homology"/>
<keyword evidence="4 9" id="KW-0946">Virion</keyword>
<comment type="function">
    <text evidence="9">Encapsidates the genome, protecting it from nucleases. The encapsidated genomic RNA is termed the nucleocapsid (NC) and serves as template for viral transcription and replication.</text>
</comment>
<keyword evidence="3 9" id="KW-0167">Capsid protein</keyword>
<accession>A0A8D5WP40</accession>
<gene>
    <name evidence="11" type="primary">N</name>
</gene>
<evidence type="ECO:0000256" key="7">
    <source>
        <dbReference type="ARBA" id="ARBA00023274"/>
    </source>
</evidence>
<dbReference type="GO" id="GO:1990904">
    <property type="term" value="C:ribonucleoprotein complex"/>
    <property type="evidence" value="ECO:0007669"/>
    <property type="project" value="UniProtKB-UniRule"/>
</dbReference>
<organismHost>
    <name type="scientific">Hordeum vulgare</name>
    <name type="common">Barley</name>
    <dbReference type="NCBI Taxonomy" id="4513"/>
</organismHost>
<keyword evidence="7 9" id="KW-0687">Ribonucleoprotein</keyword>
<dbReference type="InterPro" id="IPR004902">
    <property type="entry name" value="Rhabdo_ncap_2"/>
</dbReference>
<keyword evidence="5 9" id="KW-0694">RNA-binding</keyword>
<dbReference type="GO" id="GO:0019013">
    <property type="term" value="C:viral nucleocapsid"/>
    <property type="evidence" value="ECO:0007669"/>
    <property type="project" value="UniProtKB-UniRule"/>
</dbReference>
<dbReference type="Pfam" id="PF03216">
    <property type="entry name" value="Rhabdo_ncap_2"/>
    <property type="match status" value="1"/>
</dbReference>
<sequence length="431" mass="48299">MANEHKSPLDKRVTDLFKDIPTDISTHLITGETFSNESFQAIPVYTLTNVTVKQAVHLSYKLFESMKTTKCAAGYQYAIYLLAQRLLTPAAGSNDLVFKDYIPQGGSDLPQEIKNKIYVTTELSDSQTAGKSEAEKKKATADLIFGDNTDHDLQQVRSQDDETIIRFGSFISAFLMKLIVKQQSNVVDGWNGMLERYTNFYGESPITAVPKPNADWLAGLKNYLISDPKIGHTWVRVISAAENALSVGDKSFQMVRYLASLPLSLTGMHAYKLFLEVQKQSNLGMQWLLEEMVSPKTLPALEGIAKILKNFESRTSTRKPPYFRYARIMSPAYFQELQTKNCPELVYLLVCLLQKYEAFGAGQEPTKIVGIERVPANIRAEMSRAAGYIFSVAPQRNMGMYSDSMRKALVHQEKASTSRAGKEKADEVFGM</sequence>
<keyword evidence="6 9" id="KW-0543">Viral nucleoprotein</keyword>
<evidence type="ECO:0000313" key="11">
    <source>
        <dbReference type="EMBL" id="BCW02944.1"/>
    </source>
</evidence>
<dbReference type="EMBL" id="LC632071">
    <property type="protein sequence ID" value="BCW02944.1"/>
    <property type="molecule type" value="Viral_cRNA"/>
</dbReference>
<reference evidence="11" key="1">
    <citation type="journal article" name="Front. Microbiol.">
        <title>Identification of A Novel Quinvirus in the Family Betaflexiviridae that Infects Winter Wheat.</title>
        <authorList>
            <person name="Kondo H."/>
            <person name="Yoshida N."/>
            <person name="Fujita M."/>
            <person name="Maruyama K."/>
            <person name="Hyodo K."/>
            <person name="Hisano H."/>
            <person name="Tamada T."/>
            <person name="Andika I.B."/>
            <person name="Suzuki N."/>
        </authorList>
    </citation>
    <scope>NUCLEOTIDE SEQUENCE</scope>
    <source>
        <strain evidence="11">Naganuma-2</strain>
    </source>
</reference>
<evidence type="ECO:0000256" key="9">
    <source>
        <dbReference type="RuleBase" id="RU369108"/>
    </source>
</evidence>
<evidence type="ECO:0000256" key="1">
    <source>
        <dbReference type="ARBA" id="ARBA00014389"/>
    </source>
</evidence>
<evidence type="ECO:0000256" key="5">
    <source>
        <dbReference type="ARBA" id="ARBA00022884"/>
    </source>
</evidence>
<name>A0A8D5WP40_NCMV</name>
<comment type="subunit">
    <text evidence="9">Homomultimerizes to form the nucleocapsid. Binds to viral genomic RNA.</text>
</comment>
<feature type="region of interest" description="Disordered" evidence="10">
    <location>
        <begin position="412"/>
        <end position="431"/>
    </location>
</feature>
<evidence type="ECO:0000256" key="10">
    <source>
        <dbReference type="SAM" id="MobiDB-lite"/>
    </source>
</evidence>
<evidence type="ECO:0000256" key="6">
    <source>
        <dbReference type="ARBA" id="ARBA00023086"/>
    </source>
</evidence>
<protein>
    <recommendedName>
        <fullName evidence="1 9">Nucleoprotein</fullName>
        <shortName evidence="9">NP</shortName>
        <shortName evidence="9">Protein N</shortName>
    </recommendedName>
    <alternativeName>
        <fullName evidence="8 9">Nucleocapsid protein</fullName>
    </alternativeName>
</protein>
<evidence type="ECO:0000256" key="4">
    <source>
        <dbReference type="ARBA" id="ARBA00022844"/>
    </source>
</evidence>
<dbReference type="GO" id="GO:0030430">
    <property type="term" value="C:host cell cytoplasm"/>
    <property type="evidence" value="ECO:0007669"/>
    <property type="project" value="UniProtKB-SubCell"/>
</dbReference>
<dbReference type="GO" id="GO:0019029">
    <property type="term" value="C:helical viral capsid"/>
    <property type="evidence" value="ECO:0007669"/>
    <property type="project" value="UniProtKB-UniRule"/>
</dbReference>
<evidence type="ECO:0000256" key="3">
    <source>
        <dbReference type="ARBA" id="ARBA00022561"/>
    </source>
</evidence>
<comment type="subcellular location">
    <subcellularLocation>
        <location evidence="9">Virion</location>
    </subcellularLocation>
    <subcellularLocation>
        <location evidence="9">Host cytoplasm</location>
    </subcellularLocation>
</comment>
<evidence type="ECO:0000256" key="8">
    <source>
        <dbReference type="ARBA" id="ARBA00033344"/>
    </source>
</evidence>